<dbReference type="InterPro" id="IPR025345">
    <property type="entry name" value="DUF4249"/>
</dbReference>
<evidence type="ECO:0000313" key="2">
    <source>
        <dbReference type="EMBL" id="ADQ78607.1"/>
    </source>
</evidence>
<dbReference type="AlphaFoldDB" id="E4T1L3"/>
<dbReference type="PROSITE" id="PS51257">
    <property type="entry name" value="PROKAR_LIPOPROTEIN"/>
    <property type="match status" value="1"/>
</dbReference>
<dbReference type="eggNOG" id="ENOG5033812">
    <property type="taxonomic scope" value="Bacteria"/>
</dbReference>
<dbReference type="Proteomes" id="UP000008718">
    <property type="component" value="Chromosome"/>
</dbReference>
<dbReference type="OrthoDB" id="1117670at2"/>
<dbReference type="Pfam" id="PF14054">
    <property type="entry name" value="DUF4249"/>
    <property type="match status" value="1"/>
</dbReference>
<reference key="1">
    <citation type="submission" date="2010-11" db="EMBL/GenBank/DDBJ databases">
        <title>The complete genome of Paludibacter propionicigenes DSM 17365.</title>
        <authorList>
            <consortium name="US DOE Joint Genome Institute (JGI-PGF)"/>
            <person name="Lucas S."/>
            <person name="Copeland A."/>
            <person name="Lapidus A."/>
            <person name="Bruce D."/>
            <person name="Goodwin L."/>
            <person name="Pitluck S."/>
            <person name="Kyrpides N."/>
            <person name="Mavromatis K."/>
            <person name="Ivanova N."/>
            <person name="Munk A.C."/>
            <person name="Brettin T."/>
            <person name="Detter J.C."/>
            <person name="Han C."/>
            <person name="Tapia R."/>
            <person name="Land M."/>
            <person name="Hauser L."/>
            <person name="Markowitz V."/>
            <person name="Cheng J.-F."/>
            <person name="Hugenholtz P."/>
            <person name="Woyke T."/>
            <person name="Wu D."/>
            <person name="Gronow S."/>
            <person name="Wellnitz S."/>
            <person name="Brambilla E."/>
            <person name="Klenk H.-P."/>
            <person name="Eisen J.A."/>
        </authorList>
    </citation>
    <scope>NUCLEOTIDE SEQUENCE</scope>
    <source>
        <strain>WB4</strain>
    </source>
</reference>
<protein>
    <recommendedName>
        <fullName evidence="4">DUF4249 domain-containing protein</fullName>
    </recommendedName>
</protein>
<keyword evidence="1" id="KW-0732">Signal</keyword>
<proteinExistence type="predicted"/>
<evidence type="ECO:0000256" key="1">
    <source>
        <dbReference type="SAM" id="SignalP"/>
    </source>
</evidence>
<feature type="chain" id="PRO_5003187506" description="DUF4249 domain-containing protein" evidence="1">
    <location>
        <begin position="25"/>
        <end position="293"/>
    </location>
</feature>
<dbReference type="EMBL" id="CP002345">
    <property type="protein sequence ID" value="ADQ78607.1"/>
    <property type="molecule type" value="Genomic_DNA"/>
</dbReference>
<keyword evidence="3" id="KW-1185">Reference proteome</keyword>
<sequence>MRIKFNIVAIIVATILTACTTDIALDLKNATPELVVEGAVTSDTLAHVIQLKKTAAYFSNQSAEMISGATVTLDDGVSKITLIEDAINKGNYQTPVTYHGVAGRTYTLTIDNIDVNADGIKEQYTATTKMNAVSRIDSIMVKKERIFQSDMWAVKASIQDPENERNYYRVRSYKNNKLTTDSIQEWGVTDDEFFNGKYLINERMIYLSGSKKDEKLKSGDLIMLEMSGITKEYKEFIEQAQSEFWGRNPMFGGQPANIITNIKQTLPLNGKNNPHGYFAAYSISRATTVYDGN</sequence>
<name>E4T1L3_PALPW</name>
<dbReference type="STRING" id="694427.Palpr_0447"/>
<accession>E4T1L3</accession>
<evidence type="ECO:0000313" key="3">
    <source>
        <dbReference type="Proteomes" id="UP000008718"/>
    </source>
</evidence>
<evidence type="ECO:0008006" key="4">
    <source>
        <dbReference type="Google" id="ProtNLM"/>
    </source>
</evidence>
<dbReference type="HOGENOM" id="CLU_949445_0_0_10"/>
<organism evidence="2 3">
    <name type="scientific">Paludibacter propionicigenes (strain DSM 17365 / JCM 13257 / WB4)</name>
    <dbReference type="NCBI Taxonomy" id="694427"/>
    <lineage>
        <taxon>Bacteria</taxon>
        <taxon>Pseudomonadati</taxon>
        <taxon>Bacteroidota</taxon>
        <taxon>Bacteroidia</taxon>
        <taxon>Bacteroidales</taxon>
        <taxon>Paludibacteraceae</taxon>
        <taxon>Paludibacter</taxon>
    </lineage>
</organism>
<dbReference type="RefSeq" id="WP_013443976.1">
    <property type="nucleotide sequence ID" value="NC_014734.1"/>
</dbReference>
<reference evidence="2 3" key="2">
    <citation type="journal article" date="2011" name="Stand. Genomic Sci.">
        <title>Complete genome sequence of Paludibacter propionicigenes type strain (WB4).</title>
        <authorList>
            <person name="Gronow S."/>
            <person name="Munk C."/>
            <person name="Lapidus A."/>
            <person name="Nolan M."/>
            <person name="Lucas S."/>
            <person name="Hammon N."/>
            <person name="Deshpande S."/>
            <person name="Cheng J.F."/>
            <person name="Tapia R."/>
            <person name="Han C."/>
            <person name="Goodwin L."/>
            <person name="Pitluck S."/>
            <person name="Liolios K."/>
            <person name="Ivanova N."/>
            <person name="Mavromatis K."/>
            <person name="Mikhailova N."/>
            <person name="Pati A."/>
            <person name="Chen A."/>
            <person name="Palaniappan K."/>
            <person name="Land M."/>
            <person name="Hauser L."/>
            <person name="Chang Y.J."/>
            <person name="Jeffries C.D."/>
            <person name="Brambilla E."/>
            <person name="Rohde M."/>
            <person name="Goker M."/>
            <person name="Detter J.C."/>
            <person name="Woyke T."/>
            <person name="Bristow J."/>
            <person name="Eisen J.A."/>
            <person name="Markowitz V."/>
            <person name="Hugenholtz P."/>
            <person name="Kyrpides N.C."/>
            <person name="Klenk H.P."/>
        </authorList>
    </citation>
    <scope>NUCLEOTIDE SEQUENCE [LARGE SCALE GENOMIC DNA]</scope>
    <source>
        <strain evidence="3">DSM 17365 / JCM 13257 / WB4</strain>
    </source>
</reference>
<gene>
    <name evidence="2" type="ordered locus">Palpr_0447</name>
</gene>
<feature type="signal peptide" evidence="1">
    <location>
        <begin position="1"/>
        <end position="24"/>
    </location>
</feature>
<dbReference type="KEGG" id="ppn:Palpr_0447"/>